<dbReference type="VEuPathDB" id="VectorBase:BGLB033079"/>
<gene>
    <name evidence="5" type="primary">106066080</name>
</gene>
<evidence type="ECO:0000259" key="4">
    <source>
        <dbReference type="SMART" id="SM00082"/>
    </source>
</evidence>
<proteinExistence type="predicted"/>
<dbReference type="KEGG" id="bgt:106066080"/>
<dbReference type="Gene3D" id="3.80.10.10">
    <property type="entry name" value="Ribonuclease Inhibitor"/>
    <property type="match status" value="1"/>
</dbReference>
<keyword evidence="3" id="KW-0677">Repeat</keyword>
<evidence type="ECO:0000313" key="5">
    <source>
        <dbReference type="EnsemblMetazoa" id="BGLB033079-PA"/>
    </source>
</evidence>
<sequence length="197" mass="21698">MTSLKTLVLANNNLTKIPGVAFQNLHQLKYLHLDNNQLVSVSSSWQLPASLKSLYLSDNQIIHIDDSIIALDLTFLYLHGNKLQTLSTVVQMYLAGIKNLTVHGNPWRCDCDLVFLIHLVKTSRGFRGGYDKLNSHHVTMTCETPSRGSVTEIDETKVKCPPSPGCPEGTYKNYAGVGLCTACTSETSDPCCAARQE</sequence>
<dbReference type="PANTHER" id="PTHR24366">
    <property type="entry name" value="IG(IMMUNOGLOBULIN) AND LRR(LEUCINE RICH REPEAT) DOMAINS"/>
    <property type="match status" value="1"/>
</dbReference>
<evidence type="ECO:0000313" key="6">
    <source>
        <dbReference type="Proteomes" id="UP000076420"/>
    </source>
</evidence>
<accession>A0A2C9LN71</accession>
<evidence type="ECO:0000256" key="2">
    <source>
        <dbReference type="ARBA" id="ARBA00022729"/>
    </source>
</evidence>
<dbReference type="AlphaFoldDB" id="A0A2C9LN71"/>
<dbReference type="PROSITE" id="PS51450">
    <property type="entry name" value="LRR"/>
    <property type="match status" value="3"/>
</dbReference>
<dbReference type="Pfam" id="PF13855">
    <property type="entry name" value="LRR_8"/>
    <property type="match status" value="1"/>
</dbReference>
<dbReference type="STRING" id="6526.A0A2C9LN71"/>
<organism evidence="5 6">
    <name type="scientific">Biomphalaria glabrata</name>
    <name type="common">Bloodfluke planorb</name>
    <name type="synonym">Freshwater snail</name>
    <dbReference type="NCBI Taxonomy" id="6526"/>
    <lineage>
        <taxon>Eukaryota</taxon>
        <taxon>Metazoa</taxon>
        <taxon>Spiralia</taxon>
        <taxon>Lophotrochozoa</taxon>
        <taxon>Mollusca</taxon>
        <taxon>Gastropoda</taxon>
        <taxon>Heterobranchia</taxon>
        <taxon>Euthyneura</taxon>
        <taxon>Panpulmonata</taxon>
        <taxon>Hygrophila</taxon>
        <taxon>Lymnaeoidea</taxon>
        <taxon>Planorbidae</taxon>
        <taxon>Biomphalaria</taxon>
    </lineage>
</organism>
<dbReference type="VEuPathDB" id="VectorBase:BGLAX_028497"/>
<dbReference type="InterPro" id="IPR003591">
    <property type="entry name" value="Leu-rich_rpt_typical-subtyp"/>
</dbReference>
<reference evidence="5" key="1">
    <citation type="submission" date="2020-05" db="UniProtKB">
        <authorList>
            <consortium name="EnsemblMetazoa"/>
        </authorList>
    </citation>
    <scope>IDENTIFICATION</scope>
    <source>
        <strain evidence="5">BB02</strain>
    </source>
</reference>
<evidence type="ECO:0000256" key="1">
    <source>
        <dbReference type="ARBA" id="ARBA00022614"/>
    </source>
</evidence>
<dbReference type="InterPro" id="IPR032675">
    <property type="entry name" value="LRR_dom_sf"/>
</dbReference>
<dbReference type="EnsemblMetazoa" id="BGLB033079-RA">
    <property type="protein sequence ID" value="BGLB033079-PA"/>
    <property type="gene ID" value="BGLB033079"/>
</dbReference>
<evidence type="ECO:0000256" key="3">
    <source>
        <dbReference type="ARBA" id="ARBA00022737"/>
    </source>
</evidence>
<protein>
    <recommendedName>
        <fullName evidence="4">LRRCT domain-containing protein</fullName>
    </recommendedName>
</protein>
<dbReference type="SUPFAM" id="SSF52058">
    <property type="entry name" value="L domain-like"/>
    <property type="match status" value="1"/>
</dbReference>
<dbReference type="Proteomes" id="UP000076420">
    <property type="component" value="Unassembled WGS sequence"/>
</dbReference>
<dbReference type="SMART" id="SM00082">
    <property type="entry name" value="LRRCT"/>
    <property type="match status" value="1"/>
</dbReference>
<dbReference type="InterPro" id="IPR001611">
    <property type="entry name" value="Leu-rich_rpt"/>
</dbReference>
<dbReference type="InterPro" id="IPR000483">
    <property type="entry name" value="Cys-rich_flank_reg_C"/>
</dbReference>
<feature type="domain" description="LRRCT" evidence="4">
    <location>
        <begin position="105"/>
        <end position="161"/>
    </location>
</feature>
<keyword evidence="1" id="KW-0433">Leucine-rich repeat</keyword>
<dbReference type="SMART" id="SM00369">
    <property type="entry name" value="LRR_TYP"/>
    <property type="match status" value="3"/>
</dbReference>
<keyword evidence="2" id="KW-0732">Signal</keyword>
<name>A0A2C9LN71_BIOGL</name>
<dbReference type="PANTHER" id="PTHR24366:SF96">
    <property type="entry name" value="LEUCINE RICH REPEAT CONTAINING 53"/>
    <property type="match status" value="1"/>
</dbReference>